<dbReference type="EMBL" id="CP092427">
    <property type="protein sequence ID" value="ULP36164.1"/>
    <property type="molecule type" value="Genomic_DNA"/>
</dbReference>
<evidence type="ECO:0000256" key="1">
    <source>
        <dbReference type="SAM" id="Phobius"/>
    </source>
</evidence>
<evidence type="ECO:0000313" key="2">
    <source>
        <dbReference type="EMBL" id="ULP36164.1"/>
    </source>
</evidence>
<keyword evidence="1" id="KW-0472">Membrane</keyword>
<proteinExistence type="predicted"/>
<name>A0ABY3UGG0_9MYCO</name>
<sequence length="63" mass="7078">MEANELSQLLLASPLSAVPAVVMVVLTALTMRSVIKREQAIMPPRRPSDVVRASYVDRWRTRT</sequence>
<gene>
    <name evidence="2" type="ORF">MJO55_23560</name>
</gene>
<evidence type="ECO:0000313" key="3">
    <source>
        <dbReference type="Proteomes" id="UP001055159"/>
    </source>
</evidence>
<feature type="transmembrane region" description="Helical" evidence="1">
    <location>
        <begin position="6"/>
        <end position="29"/>
    </location>
</feature>
<reference evidence="2" key="1">
    <citation type="submission" date="2022-08" db="EMBL/GenBank/DDBJ databases">
        <title>Whole genome sequencing of non-tuberculosis mycobacteria type-strains.</title>
        <authorList>
            <person name="Igarashi Y."/>
            <person name="Osugi A."/>
            <person name="Mitarai S."/>
        </authorList>
    </citation>
    <scope>NUCLEOTIDE SEQUENCE</scope>
    <source>
        <strain evidence="2">JCM 16372</strain>
    </source>
</reference>
<accession>A0ABY3UGG0</accession>
<keyword evidence="1" id="KW-0812">Transmembrane</keyword>
<dbReference type="Proteomes" id="UP001055159">
    <property type="component" value="Chromosome"/>
</dbReference>
<protein>
    <submittedName>
        <fullName evidence="2">Uncharacterized protein</fullName>
    </submittedName>
</protein>
<organism evidence="2 3">
    <name type="scientific">Mycolicibacterium rufum</name>
    <dbReference type="NCBI Taxonomy" id="318424"/>
    <lineage>
        <taxon>Bacteria</taxon>
        <taxon>Bacillati</taxon>
        <taxon>Actinomycetota</taxon>
        <taxon>Actinomycetes</taxon>
        <taxon>Mycobacteriales</taxon>
        <taxon>Mycobacteriaceae</taxon>
        <taxon>Mycolicibacterium</taxon>
    </lineage>
</organism>
<dbReference type="RefSeq" id="WP_043412700.1">
    <property type="nucleotide sequence ID" value="NZ_CP092427.2"/>
</dbReference>
<keyword evidence="1" id="KW-1133">Transmembrane helix</keyword>
<keyword evidence="3" id="KW-1185">Reference proteome</keyword>